<dbReference type="SMART" id="SM01321">
    <property type="entry name" value="Y1_Tnp"/>
    <property type="match status" value="1"/>
</dbReference>
<dbReference type="InterPro" id="IPR052715">
    <property type="entry name" value="RAYT_transposase"/>
</dbReference>
<dbReference type="GO" id="GO:0004803">
    <property type="term" value="F:transposase activity"/>
    <property type="evidence" value="ECO:0007669"/>
    <property type="project" value="InterPro"/>
</dbReference>
<feature type="domain" description="Transposase IS200-like" evidence="1">
    <location>
        <begin position="17"/>
        <end position="158"/>
    </location>
</feature>
<proteinExistence type="predicted"/>
<protein>
    <recommendedName>
        <fullName evidence="1">Transposase IS200-like domain-containing protein</fullName>
    </recommendedName>
</protein>
<evidence type="ECO:0000313" key="2">
    <source>
        <dbReference type="EMBL" id="TPE45284.1"/>
    </source>
</evidence>
<gene>
    <name evidence="2" type="ORF">FJM65_04395</name>
</gene>
<accession>A0A501WB55</accession>
<dbReference type="SUPFAM" id="SSF143422">
    <property type="entry name" value="Transposase IS200-like"/>
    <property type="match status" value="1"/>
</dbReference>
<evidence type="ECO:0000259" key="1">
    <source>
        <dbReference type="SMART" id="SM01321"/>
    </source>
</evidence>
<dbReference type="EMBL" id="VFRQ01000002">
    <property type="protein sequence ID" value="TPE45284.1"/>
    <property type="molecule type" value="Genomic_DNA"/>
</dbReference>
<organism evidence="2 3">
    <name type="scientific">Pontibacter mangrovi</name>
    <dbReference type="NCBI Taxonomy" id="2589816"/>
    <lineage>
        <taxon>Bacteria</taxon>
        <taxon>Pseudomonadati</taxon>
        <taxon>Bacteroidota</taxon>
        <taxon>Cytophagia</taxon>
        <taxon>Cytophagales</taxon>
        <taxon>Hymenobacteraceae</taxon>
        <taxon>Pontibacter</taxon>
    </lineage>
</organism>
<keyword evidence="3" id="KW-1185">Reference proteome</keyword>
<dbReference type="GO" id="GO:0006313">
    <property type="term" value="P:DNA transposition"/>
    <property type="evidence" value="ECO:0007669"/>
    <property type="project" value="InterPro"/>
</dbReference>
<dbReference type="Gene3D" id="3.30.70.1290">
    <property type="entry name" value="Transposase IS200-like"/>
    <property type="match status" value="1"/>
</dbReference>
<dbReference type="AlphaFoldDB" id="A0A501WB55"/>
<dbReference type="PANTHER" id="PTHR36966">
    <property type="entry name" value="REP-ASSOCIATED TYROSINE TRANSPOSASE"/>
    <property type="match status" value="1"/>
</dbReference>
<dbReference type="GO" id="GO:0043565">
    <property type="term" value="F:sequence-specific DNA binding"/>
    <property type="evidence" value="ECO:0007669"/>
    <property type="project" value="TreeGrafter"/>
</dbReference>
<dbReference type="OrthoDB" id="9794403at2"/>
<dbReference type="Proteomes" id="UP000316727">
    <property type="component" value="Unassembled WGS sequence"/>
</dbReference>
<dbReference type="PANTHER" id="PTHR36966:SF1">
    <property type="entry name" value="REP-ASSOCIATED TYROSINE TRANSPOSASE"/>
    <property type="match status" value="1"/>
</dbReference>
<sequence>MKWPDRKRNRLNGFDYSRDALYFMTSCVKDKACVFGEVVNETMQLNKYGCIAEQQWTWLKEQYPYVVLHAFVVMPNHVHGILEIDRDAVGTGRDLSALGHAAETETPLSLSLKSKSLSQLIGAYKTTTTKLIRAAGLTDFSWQRSFHDHIIRNERAYN</sequence>
<comment type="caution">
    <text evidence="2">The sequence shown here is derived from an EMBL/GenBank/DDBJ whole genome shotgun (WGS) entry which is preliminary data.</text>
</comment>
<reference evidence="2 3" key="1">
    <citation type="submission" date="2019-06" db="EMBL/GenBank/DDBJ databases">
        <title>A novel bacterium of genus Pontibacter, isolated from marine sediment.</title>
        <authorList>
            <person name="Huang H."/>
            <person name="Mo K."/>
            <person name="Hu Y."/>
        </authorList>
    </citation>
    <scope>NUCLEOTIDE SEQUENCE [LARGE SCALE GENOMIC DNA]</scope>
    <source>
        <strain evidence="2 3">HB172049</strain>
    </source>
</reference>
<dbReference type="InterPro" id="IPR036515">
    <property type="entry name" value="Transposase_17_sf"/>
</dbReference>
<evidence type="ECO:0000313" key="3">
    <source>
        <dbReference type="Proteomes" id="UP000316727"/>
    </source>
</evidence>
<name>A0A501WB55_9BACT</name>
<dbReference type="InterPro" id="IPR002686">
    <property type="entry name" value="Transposase_17"/>
</dbReference>